<evidence type="ECO:0000313" key="4">
    <source>
        <dbReference type="Proteomes" id="UP001500220"/>
    </source>
</evidence>
<gene>
    <name evidence="1" type="ORF">GCM10009545_03030</name>
    <name evidence="2" type="ORF">GCM10011581_49770</name>
</gene>
<dbReference type="SUPFAM" id="SSF82607">
    <property type="entry name" value="YbaB-like"/>
    <property type="match status" value="1"/>
</dbReference>
<proteinExistence type="predicted"/>
<dbReference type="Proteomes" id="UP000597989">
    <property type="component" value="Unassembled WGS sequence"/>
</dbReference>
<evidence type="ECO:0000313" key="2">
    <source>
        <dbReference type="EMBL" id="GGJ06880.1"/>
    </source>
</evidence>
<evidence type="ECO:0000313" key="3">
    <source>
        <dbReference type="Proteomes" id="UP000597989"/>
    </source>
</evidence>
<accession>A0A917NLK4</accession>
<organism evidence="2 3">
    <name type="scientific">Saccharopolyspora thermophila</name>
    <dbReference type="NCBI Taxonomy" id="89367"/>
    <lineage>
        <taxon>Bacteria</taxon>
        <taxon>Bacillati</taxon>
        <taxon>Actinomycetota</taxon>
        <taxon>Actinomycetes</taxon>
        <taxon>Pseudonocardiales</taxon>
        <taxon>Pseudonocardiaceae</taxon>
        <taxon>Saccharopolyspora</taxon>
    </lineage>
</organism>
<dbReference type="Proteomes" id="UP001500220">
    <property type="component" value="Unassembled WGS sequence"/>
</dbReference>
<evidence type="ECO:0008006" key="5">
    <source>
        <dbReference type="Google" id="ProtNLM"/>
    </source>
</evidence>
<dbReference type="InterPro" id="IPR036894">
    <property type="entry name" value="YbaB-like_sf"/>
</dbReference>
<evidence type="ECO:0000313" key="1">
    <source>
        <dbReference type="EMBL" id="GAA0504624.1"/>
    </source>
</evidence>
<dbReference type="Pfam" id="PF02575">
    <property type="entry name" value="YbaB_DNA_bd"/>
    <property type="match status" value="1"/>
</dbReference>
<dbReference type="GO" id="GO:0003677">
    <property type="term" value="F:DNA binding"/>
    <property type="evidence" value="ECO:0007669"/>
    <property type="project" value="InterPro"/>
</dbReference>
<reference evidence="2" key="3">
    <citation type="submission" date="2020-09" db="EMBL/GenBank/DDBJ databases">
        <authorList>
            <person name="Sun Q."/>
            <person name="Zhou Y."/>
        </authorList>
    </citation>
    <scope>NUCLEOTIDE SEQUENCE</scope>
    <source>
        <strain evidence="2">CGMCC 4.7206</strain>
    </source>
</reference>
<dbReference type="EMBL" id="BAAAHC010000002">
    <property type="protein sequence ID" value="GAA0504624.1"/>
    <property type="molecule type" value="Genomic_DNA"/>
</dbReference>
<protein>
    <recommendedName>
        <fullName evidence="5">YbaB/EbfC DNA-binding family protein</fullName>
    </recommendedName>
</protein>
<dbReference type="EMBL" id="BMMT01000030">
    <property type="protein sequence ID" value="GGJ06880.1"/>
    <property type="molecule type" value="Genomic_DNA"/>
</dbReference>
<sequence length="135" mass="15082">MSGVDRRNVEMLREEFEKQMARLGEMQERMSRLSATAVSPRRELSVTVGQQGVITEVKFLTSAYRQMTKKDLSELVLRTITEAREKMAEQAAELMGPFLPPGLDAKALMSGAADVSVPGESMLPSLLRDRLDRQP</sequence>
<reference evidence="1 4" key="2">
    <citation type="journal article" date="2019" name="Int. J. Syst. Evol. Microbiol.">
        <title>The Global Catalogue of Microorganisms (GCM) 10K type strain sequencing project: providing services to taxonomists for standard genome sequencing and annotation.</title>
        <authorList>
            <consortium name="The Broad Institute Genomics Platform"/>
            <consortium name="The Broad Institute Genome Sequencing Center for Infectious Disease"/>
            <person name="Wu L."/>
            <person name="Ma J."/>
        </authorList>
    </citation>
    <scope>NUCLEOTIDE SEQUENCE [LARGE SCALE GENOMIC DNA]</scope>
    <source>
        <strain evidence="1 4">JCM 10664</strain>
    </source>
</reference>
<reference evidence="2 3" key="1">
    <citation type="journal article" date="2014" name="Int. J. Syst. Evol. Microbiol.">
        <title>Complete genome sequence of Corynebacterium casei LMG S-19264T (=DSM 44701T), isolated from a smear-ripened cheese.</title>
        <authorList>
            <consortium name="US DOE Joint Genome Institute (JGI-PGF)"/>
            <person name="Walter F."/>
            <person name="Albersmeier A."/>
            <person name="Kalinowski J."/>
            <person name="Ruckert C."/>
        </authorList>
    </citation>
    <scope>NUCLEOTIDE SEQUENCE [LARGE SCALE GENOMIC DNA]</scope>
    <source>
        <strain evidence="2 3">CGMCC 4.7206</strain>
    </source>
</reference>
<dbReference type="RefSeq" id="WP_188991845.1">
    <property type="nucleotide sequence ID" value="NZ_BAAAHC010000002.1"/>
</dbReference>
<keyword evidence="4" id="KW-1185">Reference proteome</keyword>
<name>A0A917NLK4_9PSEU</name>
<dbReference type="AlphaFoldDB" id="A0A917NLK4"/>
<reference evidence="1" key="4">
    <citation type="submission" date="2023-12" db="EMBL/GenBank/DDBJ databases">
        <authorList>
            <person name="Sun Q."/>
            <person name="Inoue M."/>
        </authorList>
    </citation>
    <scope>NUCLEOTIDE SEQUENCE</scope>
    <source>
        <strain evidence="1">JCM 10664</strain>
    </source>
</reference>
<dbReference type="Gene3D" id="3.30.1310.10">
    <property type="entry name" value="Nucleoid-associated protein YbaB-like domain"/>
    <property type="match status" value="1"/>
</dbReference>
<comment type="caution">
    <text evidence="2">The sequence shown here is derived from an EMBL/GenBank/DDBJ whole genome shotgun (WGS) entry which is preliminary data.</text>
</comment>
<dbReference type="InterPro" id="IPR004401">
    <property type="entry name" value="YbaB/EbfC"/>
</dbReference>